<evidence type="ECO:0000313" key="2">
    <source>
        <dbReference type="EMBL" id="KAF2567998.1"/>
    </source>
</evidence>
<accession>A0A8S9IE08</accession>
<dbReference type="AlphaFoldDB" id="A0A8S9IE08"/>
<evidence type="ECO:0000313" key="3">
    <source>
        <dbReference type="Proteomes" id="UP000712281"/>
    </source>
</evidence>
<dbReference type="EMBL" id="QGKW02001911">
    <property type="protein sequence ID" value="KAF2567998.1"/>
    <property type="molecule type" value="Genomic_DNA"/>
</dbReference>
<feature type="region of interest" description="Disordered" evidence="1">
    <location>
        <begin position="1"/>
        <end position="26"/>
    </location>
</feature>
<reference evidence="2" key="1">
    <citation type="submission" date="2019-12" db="EMBL/GenBank/DDBJ databases">
        <title>Genome sequencing and annotation of Brassica cretica.</title>
        <authorList>
            <person name="Studholme D.J."/>
            <person name="Sarris P.F."/>
        </authorList>
    </citation>
    <scope>NUCLEOTIDE SEQUENCE</scope>
    <source>
        <strain evidence="2">PFS-001/15</strain>
        <tissue evidence="2">Leaf</tissue>
    </source>
</reference>
<dbReference type="Proteomes" id="UP000712281">
    <property type="component" value="Unassembled WGS sequence"/>
</dbReference>
<name>A0A8S9IE08_BRACR</name>
<comment type="caution">
    <text evidence="2">The sequence shown here is derived from an EMBL/GenBank/DDBJ whole genome shotgun (WGS) entry which is preliminary data.</text>
</comment>
<gene>
    <name evidence="2" type="ORF">F2Q68_00024360</name>
</gene>
<protein>
    <submittedName>
        <fullName evidence="2">Uncharacterized protein</fullName>
    </submittedName>
</protein>
<feature type="compositionally biased region" description="Basic and acidic residues" evidence="1">
    <location>
        <begin position="1"/>
        <end position="23"/>
    </location>
</feature>
<evidence type="ECO:0000256" key="1">
    <source>
        <dbReference type="SAM" id="MobiDB-lite"/>
    </source>
</evidence>
<proteinExistence type="predicted"/>
<sequence length="60" mass="6986">MKCRQDDREAEAKRTKTRQELNENSKNQRKLVVVDTLNANKGTLKMTILSTRSKKVRVLL</sequence>
<organism evidence="2 3">
    <name type="scientific">Brassica cretica</name>
    <name type="common">Mustard</name>
    <dbReference type="NCBI Taxonomy" id="69181"/>
    <lineage>
        <taxon>Eukaryota</taxon>
        <taxon>Viridiplantae</taxon>
        <taxon>Streptophyta</taxon>
        <taxon>Embryophyta</taxon>
        <taxon>Tracheophyta</taxon>
        <taxon>Spermatophyta</taxon>
        <taxon>Magnoliopsida</taxon>
        <taxon>eudicotyledons</taxon>
        <taxon>Gunneridae</taxon>
        <taxon>Pentapetalae</taxon>
        <taxon>rosids</taxon>
        <taxon>malvids</taxon>
        <taxon>Brassicales</taxon>
        <taxon>Brassicaceae</taxon>
        <taxon>Brassiceae</taxon>
        <taxon>Brassica</taxon>
    </lineage>
</organism>